<dbReference type="PANTHER" id="PTHR46538">
    <property type="entry name" value="PROTEIN KINASE DOMAIN-CONTAINING PROTEIN"/>
    <property type="match status" value="1"/>
</dbReference>
<dbReference type="Gene3D" id="1.10.510.10">
    <property type="entry name" value="Transferase(Phosphotransferase) domain 1"/>
    <property type="match status" value="1"/>
</dbReference>
<keyword evidence="8" id="KW-0175">Coiled coil</keyword>
<dbReference type="Gene3D" id="3.30.200.20">
    <property type="entry name" value="Phosphorylase Kinase, domain 1"/>
    <property type="match status" value="1"/>
</dbReference>
<protein>
    <recommendedName>
        <fullName evidence="10">Protein kinase domain-containing protein</fullName>
    </recommendedName>
</protein>
<dbReference type="CDD" id="cd06611">
    <property type="entry name" value="STKc_SLK_like"/>
    <property type="match status" value="1"/>
</dbReference>
<dbReference type="SUPFAM" id="SSF56112">
    <property type="entry name" value="Protein kinase-like (PK-like)"/>
    <property type="match status" value="1"/>
</dbReference>
<keyword evidence="6 7" id="KW-0067">ATP-binding</keyword>
<proteinExistence type="predicted"/>
<gene>
    <name evidence="11" type="ORF">TSIB3V08_LOCUS2252</name>
</gene>
<evidence type="ECO:0000256" key="7">
    <source>
        <dbReference type="PROSITE-ProRule" id="PRU10141"/>
    </source>
</evidence>
<dbReference type="InterPro" id="IPR000719">
    <property type="entry name" value="Prot_kinase_dom"/>
</dbReference>
<evidence type="ECO:0000256" key="8">
    <source>
        <dbReference type="SAM" id="Coils"/>
    </source>
</evidence>
<sequence length="1636" mass="186175">MSFLSNLKKVLHLGGGNDAKKKKVFNNIKMDTNPEDYWDMVGELGDGAFGKVYKSLNKLTNQFAAAKMCALEGEDDLSDFMIEIDILSECKHPNIVELHEAFFFEAKLWMLIEYCDGGALDSIMVELEKPLTEPQIAYVCQQMTEGLVFLHQSKVIHRDLKAGNVLLTMAGGVKLADFGVSAKNKFTLQKHDTFIGTPYWMAPEVVLCETFRDNPYDFKVDIWSLGITLIEFAQMEPPNHEMSPMRVLLKIQKSDPPKLDQPSKWSRDFNDFISKCLIKDPSQRPTAEDLLKCPFINCTLDCKPLRDLLLEYRAEVVEEELVDDEAEEHRASQLPLDLGTGEDDSTSLKSDTDVKMPDAVPPPSRKDLPDGLKREGDKEVVGVEERKKARKEEEKPALAPGDKGPVQRKPEALEKRISREKGPAPPPPALPKTEERPHQEGTTSIATEQPQAFPQVSPIKVDIFPEPPLAKEDPQPPVELASSIVEPSSPTVSPLQTPLTVSDPSVSNTDNRKLNLVTPLVDNLPDDDDSPPPLDVVVIAASTPLKQPEPKLNKSTITITADDIPEDRSNSLSKNVTQVTVVTTHPPVLLPPIDQLPPPPPPPTPPSDEVVIVANETNKTQINESSTDEDLYHSLDSLEYTTNTPHGDMPISILPGTKTHPRTIAQKLDESEVCIVNSSIVGLDESDRVRGSTAEDDSVLHKMLKDASYVSVVTVGDEDESSKAAGDGKLRRQAFSSQSDVSHLSTTRSFSSKSDSGSSVSGPCRRGGCIPSRGVTIGRDEQVGGWEDRVPVTRSRVAVGGKGTSRQHGVAVGGKGTSRQHEVVRKGSFLLIRENESANWPPSEPIGRRTDDDLGRTSILVEGMTVESTDVDQVTDSITRKLNGDVIRSTLPETEDVFIVVNKSTNIRGVNKKTSSQDDKRSSPEHYDASESGSTRSSAHLTPPSSTGRSLDRLDAESVSTTTSHDSQSSNKENRDSFRPDDIDPDVVLRHKPEYRQETNRSGRTKEDIQIMNLKKKTRKRTRKFEIDGVIMTTTTSKVIYGDEENGNVYDDHIFRKQELRELKLLQKQEQKQFQDLSFKAQFAKDQQAVDYYSFPTWERIKDCGVFNTAITSTLLISMALVKRWILSLCPGSVLRWTTGMFLRNRCLVVVSGETTAYTCNDKAQPFQFIPDRRKEKRFEQERMLLLRTYESDLDTLSRQQRQQVEKAETQQEADLRVTSKKIRGEQERELKQFRDGLKQELRLLKQEVDLMPKDRRKNIFKTRKEKLEADHEEREKLFLEKLNENHESSLRRLSDTHREKIALMERQFLQQKQQLMRSREAALWELEEKQIHEKQQLAKRQLKDIFFLQRHQMLSRHEKELEQIKRMNQRKEEELLKRQTVEKRALPKRIRNEMKAREMMFRESLRISLAVNTDPDEERDKLKKFQENEKKRYRAEQARFEVKHQRQLEELRATSEATIKELEQLQNEKRKMLMEHETMKLKEQEEAYSRDLKEWKGQLKPRKQVFVRLSLRDDTTTRGLCPDANIPKHHQSAGHAFLWVVSHEGRVQGVVCPIGFLLVSLEIKLVRYNRRIKHQLNYGSMARVENLFDHPLLLPWSVTPLLLEQAKCSFKTREDKVVDSQLLDTDQVIDTSWTM</sequence>
<dbReference type="PROSITE" id="PS00107">
    <property type="entry name" value="PROTEIN_KINASE_ATP"/>
    <property type="match status" value="1"/>
</dbReference>
<evidence type="ECO:0000256" key="4">
    <source>
        <dbReference type="ARBA" id="ARBA00022741"/>
    </source>
</evidence>
<evidence type="ECO:0000256" key="5">
    <source>
        <dbReference type="ARBA" id="ARBA00022777"/>
    </source>
</evidence>
<keyword evidence="4 7" id="KW-0547">Nucleotide-binding</keyword>
<keyword evidence="3" id="KW-0808">Transferase</keyword>
<feature type="region of interest" description="Disordered" evidence="9">
    <location>
        <begin position="716"/>
        <end position="776"/>
    </location>
</feature>
<dbReference type="GO" id="GO:0004674">
    <property type="term" value="F:protein serine/threonine kinase activity"/>
    <property type="evidence" value="ECO:0007669"/>
    <property type="project" value="UniProtKB-KW"/>
</dbReference>
<feature type="coiled-coil region" evidence="8">
    <location>
        <begin position="1424"/>
        <end position="1483"/>
    </location>
</feature>
<keyword evidence="2" id="KW-0597">Phosphoprotein</keyword>
<feature type="compositionally biased region" description="Low complexity" evidence="9">
    <location>
        <begin position="742"/>
        <end position="761"/>
    </location>
</feature>
<feature type="binding site" evidence="7">
    <location>
        <position position="67"/>
    </location>
    <ligand>
        <name>ATP</name>
        <dbReference type="ChEBI" id="CHEBI:30616"/>
    </ligand>
</feature>
<dbReference type="InterPro" id="IPR051585">
    <property type="entry name" value="STE20_Ser/Thr_Kinases"/>
</dbReference>
<evidence type="ECO:0000256" key="9">
    <source>
        <dbReference type="SAM" id="MobiDB-lite"/>
    </source>
</evidence>
<dbReference type="InterPro" id="IPR022165">
    <property type="entry name" value="PKK"/>
</dbReference>
<dbReference type="PROSITE" id="PS50011">
    <property type="entry name" value="PROTEIN_KINASE_DOM"/>
    <property type="match status" value="1"/>
</dbReference>
<keyword evidence="5" id="KW-0418">Kinase</keyword>
<name>A0A7R9APS4_TIMSH</name>
<dbReference type="Pfam" id="PF12474">
    <property type="entry name" value="PKK"/>
    <property type="match status" value="2"/>
</dbReference>
<dbReference type="InterPro" id="IPR011009">
    <property type="entry name" value="Kinase-like_dom_sf"/>
</dbReference>
<feature type="compositionally biased region" description="Basic and acidic residues" evidence="9">
    <location>
        <begin position="408"/>
        <end position="422"/>
    </location>
</feature>
<keyword evidence="1" id="KW-0723">Serine/threonine-protein kinase</keyword>
<evidence type="ECO:0000256" key="3">
    <source>
        <dbReference type="ARBA" id="ARBA00022679"/>
    </source>
</evidence>
<dbReference type="SMART" id="SM00220">
    <property type="entry name" value="S_TKc"/>
    <property type="match status" value="1"/>
</dbReference>
<feature type="compositionally biased region" description="Basic and acidic residues" evidence="9">
    <location>
        <begin position="972"/>
        <end position="1005"/>
    </location>
</feature>
<dbReference type="PROSITE" id="PS00108">
    <property type="entry name" value="PROTEIN_KINASE_ST"/>
    <property type="match status" value="1"/>
</dbReference>
<feature type="compositionally biased region" description="Polar residues" evidence="9">
    <location>
        <begin position="485"/>
        <end position="509"/>
    </location>
</feature>
<reference evidence="11" key="1">
    <citation type="submission" date="2020-11" db="EMBL/GenBank/DDBJ databases">
        <authorList>
            <person name="Tran Van P."/>
        </authorList>
    </citation>
    <scope>NUCLEOTIDE SEQUENCE</scope>
</reference>
<dbReference type="GO" id="GO:0005524">
    <property type="term" value="F:ATP binding"/>
    <property type="evidence" value="ECO:0007669"/>
    <property type="project" value="UniProtKB-UniRule"/>
</dbReference>
<feature type="compositionally biased region" description="Basic and acidic residues" evidence="9">
    <location>
        <begin position="915"/>
        <end position="929"/>
    </location>
</feature>
<dbReference type="PANTHER" id="PTHR46538:SF3">
    <property type="entry name" value="PROTEIN KINASE DOMAIN-CONTAINING PROTEIN"/>
    <property type="match status" value="1"/>
</dbReference>
<dbReference type="FunFam" id="1.10.510.10:FF:001091">
    <property type="entry name" value="STE family protein kinase"/>
    <property type="match status" value="1"/>
</dbReference>
<evidence type="ECO:0000256" key="6">
    <source>
        <dbReference type="ARBA" id="ARBA00022840"/>
    </source>
</evidence>
<feature type="domain" description="Protein kinase" evidence="10">
    <location>
        <begin position="38"/>
        <end position="296"/>
    </location>
</feature>
<feature type="region of interest" description="Disordered" evidence="9">
    <location>
        <begin position="321"/>
        <end position="514"/>
    </location>
</feature>
<evidence type="ECO:0000256" key="1">
    <source>
        <dbReference type="ARBA" id="ARBA00022527"/>
    </source>
</evidence>
<feature type="compositionally biased region" description="Polar residues" evidence="9">
    <location>
        <begin position="440"/>
        <end position="454"/>
    </location>
</feature>
<dbReference type="EMBL" id="OC000667">
    <property type="protein sequence ID" value="CAD7258007.1"/>
    <property type="molecule type" value="Genomic_DNA"/>
</dbReference>
<feature type="compositionally biased region" description="Polar residues" evidence="9">
    <location>
        <begin position="931"/>
        <end position="949"/>
    </location>
</feature>
<feature type="compositionally biased region" description="Polar residues" evidence="9">
    <location>
        <begin position="958"/>
        <end position="971"/>
    </location>
</feature>
<dbReference type="InterPro" id="IPR008271">
    <property type="entry name" value="Ser/Thr_kinase_AS"/>
</dbReference>
<evidence type="ECO:0000256" key="2">
    <source>
        <dbReference type="ARBA" id="ARBA00022553"/>
    </source>
</evidence>
<organism evidence="11">
    <name type="scientific">Timema shepardi</name>
    <name type="common">Walking stick</name>
    <dbReference type="NCBI Taxonomy" id="629360"/>
    <lineage>
        <taxon>Eukaryota</taxon>
        <taxon>Metazoa</taxon>
        <taxon>Ecdysozoa</taxon>
        <taxon>Arthropoda</taxon>
        <taxon>Hexapoda</taxon>
        <taxon>Insecta</taxon>
        <taxon>Pterygota</taxon>
        <taxon>Neoptera</taxon>
        <taxon>Polyneoptera</taxon>
        <taxon>Phasmatodea</taxon>
        <taxon>Timematodea</taxon>
        <taxon>Timematoidea</taxon>
        <taxon>Timematidae</taxon>
        <taxon>Timema</taxon>
    </lineage>
</organism>
<feature type="compositionally biased region" description="Basic and acidic residues" evidence="9">
    <location>
        <begin position="364"/>
        <end position="396"/>
    </location>
</feature>
<feature type="region of interest" description="Disordered" evidence="9">
    <location>
        <begin position="910"/>
        <end position="1005"/>
    </location>
</feature>
<evidence type="ECO:0000313" key="11">
    <source>
        <dbReference type="EMBL" id="CAD7258007.1"/>
    </source>
</evidence>
<evidence type="ECO:0000259" key="10">
    <source>
        <dbReference type="PROSITE" id="PS50011"/>
    </source>
</evidence>
<accession>A0A7R9APS4</accession>
<feature type="coiled-coil region" evidence="8">
    <location>
        <begin position="1355"/>
        <end position="1385"/>
    </location>
</feature>
<dbReference type="Pfam" id="PF00069">
    <property type="entry name" value="Pkinase"/>
    <property type="match status" value="1"/>
</dbReference>
<feature type="coiled-coil region" evidence="8">
    <location>
        <begin position="1280"/>
        <end position="1330"/>
    </location>
</feature>
<dbReference type="InterPro" id="IPR017441">
    <property type="entry name" value="Protein_kinase_ATP_BS"/>
</dbReference>
<dbReference type="FunFam" id="3.30.200.20:FF:000353">
    <property type="entry name" value="Sterile20-like kinase, isoform B"/>
    <property type="match status" value="1"/>
</dbReference>